<dbReference type="VEuPathDB" id="FungiDB:H257_03285"/>
<keyword evidence="9 10" id="KW-0472">Membrane</keyword>
<feature type="transmembrane region" description="Helical" evidence="10">
    <location>
        <begin position="148"/>
        <end position="169"/>
    </location>
</feature>
<dbReference type="OrthoDB" id="5210at2759"/>
<evidence type="ECO:0000313" key="11">
    <source>
        <dbReference type="EMBL" id="ETV85577.1"/>
    </source>
</evidence>
<accession>W4H122</accession>
<sequence>MSATEIPQLMVGFGSSGIPEDDQRNPSVIADMVGDMAVDCVGSSADVLFESVAAEIIGAISLAKEGAIESPVSFVFFPVVVHAFDIVVSFIGILCVTEPGPTESDTMTTLQHRYSIKFLLALAGFGLSTRWLLFVSAAPGAWLHFPSTLVTCFLSYGSGITTMLAVLYCNEAPRSST</sequence>
<dbReference type="Pfam" id="PF03030">
    <property type="entry name" value="H_PPase"/>
    <property type="match status" value="1"/>
</dbReference>
<dbReference type="InterPro" id="IPR004131">
    <property type="entry name" value="PPase-energised_H-pump"/>
</dbReference>
<dbReference type="EC" id="7.1.3.1" evidence="2"/>
<dbReference type="STRING" id="112090.W4H122"/>
<dbReference type="GeneID" id="20805281"/>
<dbReference type="GO" id="GO:0016020">
    <property type="term" value="C:membrane"/>
    <property type="evidence" value="ECO:0007669"/>
    <property type="project" value="InterPro"/>
</dbReference>
<feature type="transmembrane region" description="Helical" evidence="10">
    <location>
        <begin position="74"/>
        <end position="97"/>
    </location>
</feature>
<evidence type="ECO:0000256" key="1">
    <source>
        <dbReference type="ARBA" id="ARBA00004127"/>
    </source>
</evidence>
<dbReference type="GO" id="GO:0009678">
    <property type="term" value="F:diphosphate hydrolysis-driven proton transmembrane transporter activity"/>
    <property type="evidence" value="ECO:0007669"/>
    <property type="project" value="UniProtKB-EC"/>
</dbReference>
<evidence type="ECO:0000256" key="4">
    <source>
        <dbReference type="ARBA" id="ARBA00022692"/>
    </source>
</evidence>
<evidence type="ECO:0000256" key="2">
    <source>
        <dbReference type="ARBA" id="ARBA00013242"/>
    </source>
</evidence>
<keyword evidence="4 10" id="KW-0812">Transmembrane</keyword>
<proteinExistence type="predicted"/>
<dbReference type="RefSeq" id="XP_009825595.1">
    <property type="nucleotide sequence ID" value="XM_009827293.1"/>
</dbReference>
<evidence type="ECO:0000256" key="6">
    <source>
        <dbReference type="ARBA" id="ARBA00022967"/>
    </source>
</evidence>
<feature type="transmembrane region" description="Helical" evidence="10">
    <location>
        <begin position="118"/>
        <end position="142"/>
    </location>
</feature>
<keyword evidence="3" id="KW-0813">Transport</keyword>
<dbReference type="PANTHER" id="PTHR31998">
    <property type="entry name" value="K(+)-INSENSITIVE PYROPHOSPHATE-ENERGIZED PROTON PUMP"/>
    <property type="match status" value="1"/>
</dbReference>
<evidence type="ECO:0000256" key="7">
    <source>
        <dbReference type="ARBA" id="ARBA00022989"/>
    </source>
</evidence>
<dbReference type="GO" id="GO:0004427">
    <property type="term" value="F:inorganic diphosphate phosphatase activity"/>
    <property type="evidence" value="ECO:0007669"/>
    <property type="project" value="InterPro"/>
</dbReference>
<gene>
    <name evidence="11" type="ORF">H257_03285</name>
</gene>
<evidence type="ECO:0000256" key="10">
    <source>
        <dbReference type="SAM" id="Phobius"/>
    </source>
</evidence>
<dbReference type="EMBL" id="KI913118">
    <property type="protein sequence ID" value="ETV85577.1"/>
    <property type="molecule type" value="Genomic_DNA"/>
</dbReference>
<evidence type="ECO:0000256" key="3">
    <source>
        <dbReference type="ARBA" id="ARBA00022448"/>
    </source>
</evidence>
<dbReference type="AlphaFoldDB" id="W4H122"/>
<evidence type="ECO:0000256" key="8">
    <source>
        <dbReference type="ARBA" id="ARBA00023065"/>
    </source>
</evidence>
<keyword evidence="8" id="KW-0406">Ion transport</keyword>
<name>W4H122_APHAT</name>
<comment type="subcellular location">
    <subcellularLocation>
        <location evidence="1">Endomembrane system</location>
        <topology evidence="1">Multi-pass membrane protein</topology>
    </subcellularLocation>
</comment>
<evidence type="ECO:0000256" key="5">
    <source>
        <dbReference type="ARBA" id="ARBA00022842"/>
    </source>
</evidence>
<keyword evidence="5" id="KW-0460">Magnesium</keyword>
<reference evidence="11" key="1">
    <citation type="submission" date="2013-12" db="EMBL/GenBank/DDBJ databases">
        <title>The Genome Sequence of Aphanomyces astaci APO3.</title>
        <authorList>
            <consortium name="The Broad Institute Genomics Platform"/>
            <person name="Russ C."/>
            <person name="Tyler B."/>
            <person name="van West P."/>
            <person name="Dieguez-Uribeondo J."/>
            <person name="Young S.K."/>
            <person name="Zeng Q."/>
            <person name="Gargeya S."/>
            <person name="Fitzgerald M."/>
            <person name="Abouelleil A."/>
            <person name="Alvarado L."/>
            <person name="Chapman S.B."/>
            <person name="Gainer-Dewar J."/>
            <person name="Goldberg J."/>
            <person name="Griggs A."/>
            <person name="Gujja S."/>
            <person name="Hansen M."/>
            <person name="Howarth C."/>
            <person name="Imamovic A."/>
            <person name="Ireland A."/>
            <person name="Larimer J."/>
            <person name="McCowan C."/>
            <person name="Murphy C."/>
            <person name="Pearson M."/>
            <person name="Poon T.W."/>
            <person name="Priest M."/>
            <person name="Roberts A."/>
            <person name="Saif S."/>
            <person name="Shea T."/>
            <person name="Sykes S."/>
            <person name="Wortman J."/>
            <person name="Nusbaum C."/>
            <person name="Birren B."/>
        </authorList>
    </citation>
    <scope>NUCLEOTIDE SEQUENCE [LARGE SCALE GENOMIC DNA]</scope>
    <source>
        <strain evidence="11">APO3</strain>
    </source>
</reference>
<keyword evidence="6" id="KW-1278">Translocase</keyword>
<keyword evidence="7 10" id="KW-1133">Transmembrane helix</keyword>
<dbReference type="GO" id="GO:0012505">
    <property type="term" value="C:endomembrane system"/>
    <property type="evidence" value="ECO:0007669"/>
    <property type="project" value="UniProtKB-SubCell"/>
</dbReference>
<evidence type="ECO:0000256" key="9">
    <source>
        <dbReference type="ARBA" id="ARBA00023136"/>
    </source>
</evidence>
<protein>
    <recommendedName>
        <fullName evidence="2">H(+)-exporting diphosphatase</fullName>
        <ecNumber evidence="2">7.1.3.1</ecNumber>
    </recommendedName>
</protein>
<organism evidence="11">
    <name type="scientific">Aphanomyces astaci</name>
    <name type="common">Crayfish plague agent</name>
    <dbReference type="NCBI Taxonomy" id="112090"/>
    <lineage>
        <taxon>Eukaryota</taxon>
        <taxon>Sar</taxon>
        <taxon>Stramenopiles</taxon>
        <taxon>Oomycota</taxon>
        <taxon>Saprolegniomycetes</taxon>
        <taxon>Saprolegniales</taxon>
        <taxon>Verrucalvaceae</taxon>
        <taxon>Aphanomyces</taxon>
    </lineage>
</organism>